<gene>
    <name evidence="1" type="ORF">GDO78_008013</name>
</gene>
<dbReference type="EMBL" id="WNTK01000004">
    <property type="protein sequence ID" value="KAG9484654.1"/>
    <property type="molecule type" value="Genomic_DNA"/>
</dbReference>
<comment type="caution">
    <text evidence="1">The sequence shown here is derived from an EMBL/GenBank/DDBJ whole genome shotgun (WGS) entry which is preliminary data.</text>
</comment>
<dbReference type="AlphaFoldDB" id="A0A8J6KDC1"/>
<proteinExistence type="predicted"/>
<protein>
    <submittedName>
        <fullName evidence="1">Uncharacterized protein</fullName>
    </submittedName>
</protein>
<evidence type="ECO:0000313" key="2">
    <source>
        <dbReference type="Proteomes" id="UP000770717"/>
    </source>
</evidence>
<sequence>MVADHCKAFPSLDNNDGRFASTYPCKDTFIQAGNIYPPLDPTDPPWRPCIDSGCFIHYIHSSLPSFFFPWLVYSGETLLN</sequence>
<evidence type="ECO:0000313" key="1">
    <source>
        <dbReference type="EMBL" id="KAG9484654.1"/>
    </source>
</evidence>
<keyword evidence="2" id="KW-1185">Reference proteome</keyword>
<organism evidence="1 2">
    <name type="scientific">Eleutherodactylus coqui</name>
    <name type="common">Puerto Rican coqui</name>
    <dbReference type="NCBI Taxonomy" id="57060"/>
    <lineage>
        <taxon>Eukaryota</taxon>
        <taxon>Metazoa</taxon>
        <taxon>Chordata</taxon>
        <taxon>Craniata</taxon>
        <taxon>Vertebrata</taxon>
        <taxon>Euteleostomi</taxon>
        <taxon>Amphibia</taxon>
        <taxon>Batrachia</taxon>
        <taxon>Anura</taxon>
        <taxon>Neobatrachia</taxon>
        <taxon>Hyloidea</taxon>
        <taxon>Eleutherodactylidae</taxon>
        <taxon>Eleutherodactylinae</taxon>
        <taxon>Eleutherodactylus</taxon>
        <taxon>Eleutherodactylus</taxon>
    </lineage>
</organism>
<dbReference type="Proteomes" id="UP000770717">
    <property type="component" value="Unassembled WGS sequence"/>
</dbReference>
<accession>A0A8J6KDC1</accession>
<reference evidence="1" key="1">
    <citation type="thesis" date="2020" institute="ProQuest LLC" country="789 East Eisenhower Parkway, Ann Arbor, MI, USA">
        <title>Comparative Genomics and Chromosome Evolution.</title>
        <authorList>
            <person name="Mudd A.B."/>
        </authorList>
    </citation>
    <scope>NUCLEOTIDE SEQUENCE</scope>
    <source>
        <strain evidence="1">HN-11 Male</strain>
        <tissue evidence="1">Kidney and liver</tissue>
    </source>
</reference>
<name>A0A8J6KDC1_ELECQ</name>